<dbReference type="Pfam" id="PF00400">
    <property type="entry name" value="WD40"/>
    <property type="match status" value="6"/>
</dbReference>
<dbReference type="CDD" id="cd00200">
    <property type="entry name" value="WD40"/>
    <property type="match status" value="1"/>
</dbReference>
<dbReference type="SMART" id="SM00320">
    <property type="entry name" value="WD40"/>
    <property type="match status" value="8"/>
</dbReference>
<sequence length="451" mass="50443">MAAEQFTKWSLLKMLHHSYKLHYSSIASKLSQYQSEMGSAGSKRRAERDEHGLIQTLDDHESGINCMALSSDSTVLATGSDDHSIRLWSTRATPIECLSVLSGHTDYITYIVMHKNYLISASADQTMRKWDMTTGQCIFVCTGHTSLVYRIVCIGDFLLSTSYDRTARCWDFYTGDCIRVFVGHSHGILPILFISSNQDTTENDFENEMDIYTKDILITGSQDTTAKTWSFETGECLKTFEGHIGAILCLATDPSGKILFTGSGDGTIRVWSIHRGTELRIYDQHQAAIIDILVTNKLLYSISADHTARCWVIDVGDCTRIYKGHHHSVSCILVEHGLVFTGCGDAIVRCFEARSGVIKRSFKSHALAINCIQIVDNRLFSGSVDGSLKVWDISDLKGETSQNLKPIVKSKIATTTTTTTATIRANKDNRSDIQSRIDDREYRERRALDMV</sequence>
<dbReference type="Proteomes" id="UP000663851">
    <property type="component" value="Unassembled WGS sequence"/>
</dbReference>
<evidence type="ECO:0000313" key="6">
    <source>
        <dbReference type="Proteomes" id="UP000663851"/>
    </source>
</evidence>
<dbReference type="SUPFAM" id="SSF50952">
    <property type="entry name" value="Soluble quinoprotein glucose dehydrogenase"/>
    <property type="match status" value="1"/>
</dbReference>
<accession>A0A820A6S3</accession>
<dbReference type="InterPro" id="IPR019775">
    <property type="entry name" value="WD40_repeat_CS"/>
</dbReference>
<dbReference type="PRINTS" id="PR00320">
    <property type="entry name" value="GPROTEINBRPT"/>
</dbReference>
<feature type="repeat" description="WD" evidence="3">
    <location>
        <begin position="101"/>
        <end position="140"/>
    </location>
</feature>
<organism evidence="5 6">
    <name type="scientific">Rotaria socialis</name>
    <dbReference type="NCBI Taxonomy" id="392032"/>
    <lineage>
        <taxon>Eukaryota</taxon>
        <taxon>Metazoa</taxon>
        <taxon>Spiralia</taxon>
        <taxon>Gnathifera</taxon>
        <taxon>Rotifera</taxon>
        <taxon>Eurotatoria</taxon>
        <taxon>Bdelloidea</taxon>
        <taxon>Philodinida</taxon>
        <taxon>Philodinidae</taxon>
        <taxon>Rotaria</taxon>
    </lineage>
</organism>
<name>A0A820A6S3_9BILA</name>
<dbReference type="GO" id="GO:1990234">
    <property type="term" value="C:transferase complex"/>
    <property type="evidence" value="ECO:0007669"/>
    <property type="project" value="UniProtKB-ARBA"/>
</dbReference>
<dbReference type="Gene3D" id="2.130.10.10">
    <property type="entry name" value="YVTN repeat-like/Quinoprotein amine dehydrogenase"/>
    <property type="match status" value="3"/>
</dbReference>
<dbReference type="Proteomes" id="UP000663873">
    <property type="component" value="Unassembled WGS sequence"/>
</dbReference>
<keyword evidence="1 3" id="KW-0853">WD repeat</keyword>
<dbReference type="InterPro" id="IPR015943">
    <property type="entry name" value="WD40/YVTN_repeat-like_dom_sf"/>
</dbReference>
<feature type="repeat" description="WD" evidence="3">
    <location>
        <begin position="240"/>
        <end position="281"/>
    </location>
</feature>
<feature type="repeat" description="WD" evidence="3">
    <location>
        <begin position="57"/>
        <end position="91"/>
    </location>
</feature>
<gene>
    <name evidence="5" type="ORF">HFQ381_LOCUS6225</name>
    <name evidence="4" type="ORF">UJA718_LOCUS2572</name>
</gene>
<dbReference type="PROSITE" id="PS50294">
    <property type="entry name" value="WD_REPEATS_REGION"/>
    <property type="match status" value="4"/>
</dbReference>
<comment type="caution">
    <text evidence="5">The sequence shown here is derived from an EMBL/GenBank/DDBJ whole genome shotgun (WGS) entry which is preliminary data.</text>
</comment>
<keyword evidence="7" id="KW-1185">Reference proteome</keyword>
<feature type="repeat" description="WD" evidence="3">
    <location>
        <begin position="217"/>
        <end position="239"/>
    </location>
</feature>
<evidence type="ECO:0000313" key="5">
    <source>
        <dbReference type="EMBL" id="CAF4181055.1"/>
    </source>
</evidence>
<dbReference type="PROSITE" id="PS00678">
    <property type="entry name" value="WD_REPEATS_1"/>
    <property type="match status" value="1"/>
</dbReference>
<dbReference type="AlphaFoldDB" id="A0A820A6S3"/>
<evidence type="ECO:0008006" key="8">
    <source>
        <dbReference type="Google" id="ProtNLM"/>
    </source>
</evidence>
<dbReference type="EMBL" id="CAJOBP010000178">
    <property type="protein sequence ID" value="CAF4136013.1"/>
    <property type="molecule type" value="Genomic_DNA"/>
</dbReference>
<dbReference type="PROSITE" id="PS50082">
    <property type="entry name" value="WD_REPEATS_2"/>
    <property type="match status" value="5"/>
</dbReference>
<dbReference type="InterPro" id="IPR020472">
    <property type="entry name" value="WD40_PAC1"/>
</dbReference>
<proteinExistence type="predicted"/>
<protein>
    <recommendedName>
        <fullName evidence="8">WD repeat-containing protein 86</fullName>
    </recommendedName>
</protein>
<dbReference type="InterPro" id="IPR011041">
    <property type="entry name" value="Quinoprot_gluc/sorb_DH_b-prop"/>
</dbReference>
<evidence type="ECO:0000256" key="3">
    <source>
        <dbReference type="PROSITE-ProRule" id="PRU00221"/>
    </source>
</evidence>
<keyword evidence="2" id="KW-0677">Repeat</keyword>
<dbReference type="InterPro" id="IPR036322">
    <property type="entry name" value="WD40_repeat_dom_sf"/>
</dbReference>
<evidence type="ECO:0000313" key="4">
    <source>
        <dbReference type="EMBL" id="CAF4136013.1"/>
    </source>
</evidence>
<reference evidence="5" key="1">
    <citation type="submission" date="2021-02" db="EMBL/GenBank/DDBJ databases">
        <authorList>
            <person name="Nowell W R."/>
        </authorList>
    </citation>
    <scope>NUCLEOTIDE SEQUENCE</scope>
</reference>
<evidence type="ECO:0000256" key="1">
    <source>
        <dbReference type="ARBA" id="ARBA00022574"/>
    </source>
</evidence>
<dbReference type="InterPro" id="IPR001680">
    <property type="entry name" value="WD40_rpt"/>
</dbReference>
<dbReference type="PANTHER" id="PTHR22847">
    <property type="entry name" value="WD40 REPEAT PROTEIN"/>
    <property type="match status" value="1"/>
</dbReference>
<evidence type="ECO:0000256" key="2">
    <source>
        <dbReference type="ARBA" id="ARBA00022737"/>
    </source>
</evidence>
<dbReference type="SUPFAM" id="SSF50978">
    <property type="entry name" value="WD40 repeat-like"/>
    <property type="match status" value="1"/>
</dbReference>
<dbReference type="PANTHER" id="PTHR22847:SF637">
    <property type="entry name" value="WD REPEAT DOMAIN 5B"/>
    <property type="match status" value="1"/>
</dbReference>
<dbReference type="EMBL" id="CAJOBO010000276">
    <property type="protein sequence ID" value="CAF4181055.1"/>
    <property type="molecule type" value="Genomic_DNA"/>
</dbReference>
<evidence type="ECO:0000313" key="7">
    <source>
        <dbReference type="Proteomes" id="UP000663873"/>
    </source>
</evidence>
<feature type="repeat" description="WD" evidence="3">
    <location>
        <begin position="362"/>
        <end position="401"/>
    </location>
</feature>